<evidence type="ECO:0000313" key="4">
    <source>
        <dbReference type="Proteomes" id="UP001254848"/>
    </source>
</evidence>
<dbReference type="EMBL" id="JAUOZS010000001">
    <property type="protein sequence ID" value="MDT8900233.1"/>
    <property type="molecule type" value="Genomic_DNA"/>
</dbReference>
<dbReference type="Proteomes" id="UP001254848">
    <property type="component" value="Unassembled WGS sequence"/>
</dbReference>
<keyword evidence="3" id="KW-0482">Metalloprotease</keyword>
<dbReference type="EC" id="3.4.-.-" evidence="3"/>
<keyword evidence="1" id="KW-1133">Transmembrane helix</keyword>
<gene>
    <name evidence="3" type="ORF">Q4T40_03140</name>
</gene>
<organism evidence="3 4">
    <name type="scientific">Anaeroselena agilis</name>
    <dbReference type="NCBI Taxonomy" id="3063788"/>
    <lineage>
        <taxon>Bacteria</taxon>
        <taxon>Bacillati</taxon>
        <taxon>Bacillota</taxon>
        <taxon>Negativicutes</taxon>
        <taxon>Acetonemataceae</taxon>
        <taxon>Anaeroselena</taxon>
    </lineage>
</organism>
<dbReference type="RefSeq" id="WP_413778788.1">
    <property type="nucleotide sequence ID" value="NZ_JAUOZS010000001.1"/>
</dbReference>
<sequence>MQRGKAPWSIRDVALVHLMRLAVGFFVVRFIYPLFFAAPPPVVEVTDRLVVIGLVWFAVRRHGGTLASWGLAFARPARNLAAGLGGGVLLLAASLFTERIYTTALFLSPTQHPLVAMVEQAFSWRDLLLPLFLAGLAAPVAEEVLYRLFTFTALRDRFGLWGGAAVSAAIFALFHFNPYWLAEMVVVGVGLAFLYHWTGSLLASIVAHSFINTTKIAMLFYNVPLI</sequence>
<reference evidence="3 4" key="1">
    <citation type="submission" date="2023-07" db="EMBL/GenBank/DDBJ databases">
        <title>The novel representative of Negativicutes class, Anaeroselena agilis gen. nov. sp. nov.</title>
        <authorList>
            <person name="Prokofeva M.I."/>
            <person name="Elcheninov A.G."/>
            <person name="Klyukina A."/>
            <person name="Kublanov I.V."/>
            <person name="Frolov E.N."/>
            <person name="Podosokorskaya O.A."/>
        </authorList>
    </citation>
    <scope>NUCLEOTIDE SEQUENCE [LARGE SCALE GENOMIC DNA]</scope>
    <source>
        <strain evidence="3 4">4137-cl</strain>
    </source>
</reference>
<keyword evidence="1" id="KW-0812">Transmembrane</keyword>
<keyword evidence="3" id="KW-0645">Protease</keyword>
<evidence type="ECO:0000256" key="1">
    <source>
        <dbReference type="SAM" id="Phobius"/>
    </source>
</evidence>
<accession>A0ABU3NTV3</accession>
<evidence type="ECO:0000313" key="3">
    <source>
        <dbReference type="EMBL" id="MDT8900233.1"/>
    </source>
</evidence>
<feature type="transmembrane region" description="Helical" evidence="1">
    <location>
        <begin position="127"/>
        <end position="146"/>
    </location>
</feature>
<protein>
    <submittedName>
        <fullName evidence="3">CPBP family intramembrane metalloprotease</fullName>
        <ecNumber evidence="3">3.4.-.-</ecNumber>
    </submittedName>
</protein>
<comment type="caution">
    <text evidence="3">The sequence shown here is derived from an EMBL/GenBank/DDBJ whole genome shotgun (WGS) entry which is preliminary data.</text>
</comment>
<feature type="transmembrane region" description="Helical" evidence="1">
    <location>
        <begin position="12"/>
        <end position="32"/>
    </location>
</feature>
<feature type="transmembrane region" description="Helical" evidence="1">
    <location>
        <begin position="158"/>
        <end position="180"/>
    </location>
</feature>
<dbReference type="GO" id="GO:0008237">
    <property type="term" value="F:metallopeptidase activity"/>
    <property type="evidence" value="ECO:0007669"/>
    <property type="project" value="UniProtKB-KW"/>
</dbReference>
<dbReference type="Pfam" id="PF02517">
    <property type="entry name" value="Rce1-like"/>
    <property type="match status" value="1"/>
</dbReference>
<proteinExistence type="predicted"/>
<feature type="domain" description="CAAX prenyl protease 2/Lysostaphin resistance protein A-like" evidence="2">
    <location>
        <begin position="126"/>
        <end position="213"/>
    </location>
</feature>
<feature type="transmembrane region" description="Helical" evidence="1">
    <location>
        <begin position="80"/>
        <end position="107"/>
    </location>
</feature>
<keyword evidence="4" id="KW-1185">Reference proteome</keyword>
<dbReference type="PANTHER" id="PTHR43592:SF15">
    <property type="entry name" value="CAAX AMINO TERMINAL PROTEASE FAMILY PROTEIN"/>
    <property type="match status" value="1"/>
</dbReference>
<evidence type="ECO:0000259" key="2">
    <source>
        <dbReference type="Pfam" id="PF02517"/>
    </source>
</evidence>
<dbReference type="InterPro" id="IPR003675">
    <property type="entry name" value="Rce1/LyrA-like_dom"/>
</dbReference>
<keyword evidence="1" id="KW-0472">Membrane</keyword>
<dbReference type="PANTHER" id="PTHR43592">
    <property type="entry name" value="CAAX AMINO TERMINAL PROTEASE"/>
    <property type="match status" value="1"/>
</dbReference>
<feature type="transmembrane region" description="Helical" evidence="1">
    <location>
        <begin position="186"/>
        <end position="211"/>
    </location>
</feature>
<keyword evidence="3" id="KW-0378">Hydrolase</keyword>
<name>A0ABU3NTV3_9FIRM</name>